<evidence type="ECO:0000313" key="2">
    <source>
        <dbReference type="EMBL" id="WYY08000.1"/>
    </source>
</evidence>
<dbReference type="Proteomes" id="UP001479933">
    <property type="component" value="Chromosome"/>
</dbReference>
<organism evidence="2 3">
    <name type="scientific">Gordonia hydrophobica</name>
    <dbReference type="NCBI Taxonomy" id="40516"/>
    <lineage>
        <taxon>Bacteria</taxon>
        <taxon>Bacillati</taxon>
        <taxon>Actinomycetota</taxon>
        <taxon>Actinomycetes</taxon>
        <taxon>Mycobacteriales</taxon>
        <taxon>Gordoniaceae</taxon>
        <taxon>Gordonia</taxon>
    </lineage>
</organism>
<reference evidence="2 3" key="1">
    <citation type="journal article" date="2023" name="Virus Evol.">
        <title>Computational host range prediction-The good, the bad, and the ugly.</title>
        <authorList>
            <person name="Howell A.A."/>
            <person name="Versoza C.J."/>
            <person name="Pfeifer S.P."/>
        </authorList>
    </citation>
    <scope>NUCLEOTIDE SEQUENCE [LARGE SCALE GENOMIC DNA]</scope>
    <source>
        <strain evidence="2 3">1610/1b</strain>
    </source>
</reference>
<gene>
    <name evidence="2" type="ORF">RVF87_02635</name>
</gene>
<sequence length="309" mass="35334">MGSRSRPTLSEVLDDSVSTLLWPRAALMQLADPAVAQTEIDSGGYGNRAWHRWSRTIEYMRMTAALDDDAMAALVREVNRIHSTIRVPEDADGAPVKSAAGRRPAFDPTFQVWVAATWCVSMLDVYQLLVAPIDDDVLDVLVADFARVGTTLQMRLEDWPRSHAALRQFVAEGESRYPSPLPWAGPDDPPETVRAGDVGMQVFTTYSHKRRVVRQMPRIRLLTWGMAGPALRAAYSLEWTDGHQRRFEREVVSRRRARALRPAFWRRREGRAQRRRALDRLAAQETISYSELKARERRQRRTEARMPVE</sequence>
<evidence type="ECO:0000259" key="1">
    <source>
        <dbReference type="Pfam" id="PF09995"/>
    </source>
</evidence>
<dbReference type="Pfam" id="PF09995">
    <property type="entry name" value="MPAB_Lcp_cat"/>
    <property type="match status" value="1"/>
</dbReference>
<feature type="domain" description="ER-bound oxygenase mpaB/mpaB'/Rubber oxygenase catalytic" evidence="1">
    <location>
        <begin position="14"/>
        <end position="249"/>
    </location>
</feature>
<dbReference type="RefSeq" id="WP_066167280.1">
    <property type="nucleotide sequence ID" value="NZ_CP136137.1"/>
</dbReference>
<name>A0ABZ2U2S1_9ACTN</name>
<keyword evidence="3" id="KW-1185">Reference proteome</keyword>
<dbReference type="GO" id="GO:0016491">
    <property type="term" value="F:oxidoreductase activity"/>
    <property type="evidence" value="ECO:0007669"/>
    <property type="project" value="UniProtKB-KW"/>
</dbReference>
<protein>
    <submittedName>
        <fullName evidence="2">Oxygenase MpaB family protein</fullName>
        <ecNumber evidence="2">1.-.-.-</ecNumber>
    </submittedName>
</protein>
<proteinExistence type="predicted"/>
<dbReference type="EC" id="1.-.-.-" evidence="2"/>
<evidence type="ECO:0000313" key="3">
    <source>
        <dbReference type="Proteomes" id="UP001479933"/>
    </source>
</evidence>
<dbReference type="PANTHER" id="PTHR36151:SF3">
    <property type="entry name" value="ER-BOUND OXYGENASE MPAB_MPAB'_RUBBER OXYGENASE CATALYTIC DOMAIN-CONTAINING PROTEIN"/>
    <property type="match status" value="1"/>
</dbReference>
<keyword evidence="2" id="KW-0560">Oxidoreductase</keyword>
<accession>A0ABZ2U2S1</accession>
<dbReference type="PANTHER" id="PTHR36151">
    <property type="entry name" value="BLR2777 PROTEIN"/>
    <property type="match status" value="1"/>
</dbReference>
<dbReference type="InterPro" id="IPR018713">
    <property type="entry name" value="MPAB/Lcp_cat_dom"/>
</dbReference>
<dbReference type="EMBL" id="CP136137">
    <property type="protein sequence ID" value="WYY08000.1"/>
    <property type="molecule type" value="Genomic_DNA"/>
</dbReference>